<comment type="caution">
    <text evidence="1">The sequence shown here is derived from an EMBL/GenBank/DDBJ whole genome shotgun (WGS) entry which is preliminary data.</text>
</comment>
<dbReference type="Proteomes" id="UP001297361">
    <property type="component" value="Unassembled WGS sequence"/>
</dbReference>
<proteinExistence type="predicted"/>
<organism evidence="1 2">
    <name type="scientific">Xanthomonas campestris pv. papavericola</name>
    <dbReference type="NCBI Taxonomy" id="487881"/>
    <lineage>
        <taxon>Bacteria</taxon>
        <taxon>Pseudomonadati</taxon>
        <taxon>Pseudomonadota</taxon>
        <taxon>Gammaproteobacteria</taxon>
        <taxon>Lysobacterales</taxon>
        <taxon>Lysobacteraceae</taxon>
        <taxon>Xanthomonas</taxon>
    </lineage>
</organism>
<evidence type="ECO:0008006" key="3">
    <source>
        <dbReference type="Google" id="ProtNLM"/>
    </source>
</evidence>
<dbReference type="InterPro" id="IPR011989">
    <property type="entry name" value="ARM-like"/>
</dbReference>
<dbReference type="RefSeq" id="WP_228423731.1">
    <property type="nucleotide sequence ID" value="NZ_JAJFNJ020000003.1"/>
</dbReference>
<evidence type="ECO:0000313" key="1">
    <source>
        <dbReference type="EMBL" id="MEC3888740.1"/>
    </source>
</evidence>
<dbReference type="InterPro" id="IPR016024">
    <property type="entry name" value="ARM-type_fold"/>
</dbReference>
<gene>
    <name evidence="1" type="ORF">LLE72_013550</name>
</gene>
<dbReference type="Gene3D" id="1.25.10.10">
    <property type="entry name" value="Leucine-rich Repeat Variant"/>
    <property type="match status" value="1"/>
</dbReference>
<name>A0AAJ3CF29_XANCA</name>
<accession>A0AAJ3CF29</accession>
<reference evidence="1" key="2">
    <citation type="submission" date="2024-01" db="EMBL/GenBank/DDBJ databases">
        <title>Long-read genome sequencing of X. campestris pv. papavericola.</title>
        <authorList>
            <person name="Hussain R.M.F."/>
            <person name="Greer S."/>
            <person name="Harrison J."/>
            <person name="Grant M."/>
            <person name="Vicente J."/>
            <person name="Studholme D.J."/>
        </authorList>
    </citation>
    <scope>NUCLEOTIDE SEQUENCE</scope>
    <source>
        <strain evidence="1">NCPPB 2970</strain>
    </source>
</reference>
<protein>
    <recommendedName>
        <fullName evidence="3">HEAT repeat domain-containing protein</fullName>
    </recommendedName>
</protein>
<sequence length="483" mass="53856">MTLHLLSCALSSTLHTAVDADACTEVLNTLRGRHFPALDQYLRLHQRLYQADSRGPVARAVGATDLFIRACSPDGFVREKALRDFVQYPGRLALAAALLRCDDWVPQVQARAIDLVTSLIVADDSSLFDFLELLLALQERERFSEAVWQPLIVPRMRQLSSTAVNACWSATTHASAPARLFAYQTLSGAEPEIAIRAAQQAITDVAPSVARWGLAQAMKFPSRTITLTALAQGLRHPIAVIRAHALRLLAQLDANGARRAVEEALFSDTYVLRNAAIHLLKTCYGDAPINYYRDAIDTRDPMKEDNALIALADMATPEDAVRMRPWINHRRRELRAAALRIAERAKPDDFRQLVEQALTDSASKVVREALTLAENNGWLSRQLLEEHFAITTAPITQRCLISTAHRLDKWNGIAVLLQWYRTSVGETRNHAAREISHWIHSEPNKFAPLRAGLRLEITSALDALKQSDPSIYWDAIAFAVRSS</sequence>
<dbReference type="SUPFAM" id="SSF48371">
    <property type="entry name" value="ARM repeat"/>
    <property type="match status" value="1"/>
</dbReference>
<evidence type="ECO:0000313" key="2">
    <source>
        <dbReference type="Proteomes" id="UP001297361"/>
    </source>
</evidence>
<dbReference type="EMBL" id="JAJFNJ020000003">
    <property type="protein sequence ID" value="MEC3888740.1"/>
    <property type="molecule type" value="Genomic_DNA"/>
</dbReference>
<reference evidence="1" key="1">
    <citation type="submission" date="2021-10" db="EMBL/GenBank/DDBJ databases">
        <authorList>
            <person name="Hussein R."/>
            <person name="Harrison J."/>
            <person name="Studholme D.J."/>
            <person name="Vicente J."/>
            <person name="Grant M."/>
        </authorList>
    </citation>
    <scope>NUCLEOTIDE SEQUENCE</scope>
    <source>
        <strain evidence="1">NCPPB 2970</strain>
    </source>
</reference>
<dbReference type="AlphaFoldDB" id="A0AAJ3CF29"/>